<accession>A0A232ERH5</accession>
<proteinExistence type="predicted"/>
<dbReference type="EMBL" id="NNAY01002620">
    <property type="protein sequence ID" value="OXU20922.1"/>
    <property type="molecule type" value="Genomic_DNA"/>
</dbReference>
<evidence type="ECO:0000313" key="1">
    <source>
        <dbReference type="EMBL" id="OXU20922.1"/>
    </source>
</evidence>
<dbReference type="Proteomes" id="UP000215335">
    <property type="component" value="Unassembled WGS sequence"/>
</dbReference>
<name>A0A232ERH5_9HYME</name>
<evidence type="ECO:0000313" key="2">
    <source>
        <dbReference type="Proteomes" id="UP000215335"/>
    </source>
</evidence>
<reference evidence="1 2" key="1">
    <citation type="journal article" date="2017" name="Curr. Biol.">
        <title>The Evolution of Venom by Co-option of Single-Copy Genes.</title>
        <authorList>
            <person name="Martinson E.O."/>
            <person name="Mrinalini"/>
            <person name="Kelkar Y.D."/>
            <person name="Chang C.H."/>
            <person name="Werren J.H."/>
        </authorList>
    </citation>
    <scope>NUCLEOTIDE SEQUENCE [LARGE SCALE GENOMIC DNA]</scope>
    <source>
        <strain evidence="1 2">Alberta</strain>
        <tissue evidence="1">Whole body</tissue>
    </source>
</reference>
<sequence length="296" mass="32621">MSDDQRTEELLGPTSCKTCTKVIAKRNPRKCDKCEWHYHARCTPTQPIFDNGKTIQVCHNCLLAYNLFSPGTMNSAPSTLNSQPADTTDTTILNEILEKLHKLDSIEKLQNTMKNEAEKNECRRLEPLDEIPRLMNRVTVVEVDVAVLRAEQIDIKAKLEQLLAKGTGHSTDSSSASALDLETVRQVRDSNTRIQAQLNRVASSQAKLSAELVITGLASTQATSLRLLAYAALKPLDAQLTERDITSARPLVKKRAVRENDAVSASTVVAVTEMRPTPIAVTVSGTLMRSLISEKN</sequence>
<organism evidence="1 2">
    <name type="scientific">Trichomalopsis sarcophagae</name>
    <dbReference type="NCBI Taxonomy" id="543379"/>
    <lineage>
        <taxon>Eukaryota</taxon>
        <taxon>Metazoa</taxon>
        <taxon>Ecdysozoa</taxon>
        <taxon>Arthropoda</taxon>
        <taxon>Hexapoda</taxon>
        <taxon>Insecta</taxon>
        <taxon>Pterygota</taxon>
        <taxon>Neoptera</taxon>
        <taxon>Endopterygota</taxon>
        <taxon>Hymenoptera</taxon>
        <taxon>Apocrita</taxon>
        <taxon>Proctotrupomorpha</taxon>
        <taxon>Chalcidoidea</taxon>
        <taxon>Pteromalidae</taxon>
        <taxon>Pteromalinae</taxon>
        <taxon>Trichomalopsis</taxon>
    </lineage>
</organism>
<protein>
    <submittedName>
        <fullName evidence="1">Uncharacterized protein</fullName>
    </submittedName>
</protein>
<keyword evidence="2" id="KW-1185">Reference proteome</keyword>
<gene>
    <name evidence="1" type="ORF">TSAR_002915</name>
</gene>
<dbReference type="AlphaFoldDB" id="A0A232ERH5"/>
<comment type="caution">
    <text evidence="1">The sequence shown here is derived from an EMBL/GenBank/DDBJ whole genome shotgun (WGS) entry which is preliminary data.</text>
</comment>